<dbReference type="GO" id="GO:0047569">
    <property type="term" value="F:3-oxoadipate CoA-transferase activity"/>
    <property type="evidence" value="ECO:0007669"/>
    <property type="project" value="UniProtKB-EC"/>
</dbReference>
<evidence type="ECO:0000256" key="2">
    <source>
        <dbReference type="ARBA" id="ARBA00022679"/>
    </source>
</evidence>
<gene>
    <name evidence="3" type="ORF">J2W39_003463</name>
</gene>
<dbReference type="InterPro" id="IPR012791">
    <property type="entry name" value="3-oxoacid_CoA-transf_B"/>
</dbReference>
<reference evidence="3" key="1">
    <citation type="submission" date="2023-07" db="EMBL/GenBank/DDBJ databases">
        <title>Sorghum-associated microbial communities from plants grown in Nebraska, USA.</title>
        <authorList>
            <person name="Schachtman D."/>
        </authorList>
    </citation>
    <scope>NUCLEOTIDE SEQUENCE</scope>
    <source>
        <strain evidence="3">DS3315</strain>
    </source>
</reference>
<sequence>MNSLTRLELARLVAHQLPKQGFVNLGIGAPTSVADYLPSDTSVMLHSENGILNVGPKPAEGEEDLDLINAGKMPVTLARGGSFFDSSLSFSMMRGGHLDIAILGAFQVSQHGDLANWTTGDLNGAPPAIGGAIDLAVGAKQIWVMMEHTTRDAQPRLVERCTLPLTAMGVVAKVFTNLAIIDVTADGFVVQALFEGASLESVQQLTGAPLKPAPTLRRFSSDGVLAPPR</sequence>
<dbReference type="EC" id="2.8.3.6" evidence="3"/>
<dbReference type="InterPro" id="IPR037171">
    <property type="entry name" value="NagB/RpiA_transferase-like"/>
</dbReference>
<evidence type="ECO:0000313" key="4">
    <source>
        <dbReference type="Proteomes" id="UP001224845"/>
    </source>
</evidence>
<protein>
    <submittedName>
        <fullName evidence="3">3-oxoadipate CoA-transferase beta subunit</fullName>
        <ecNumber evidence="3">2.8.3.6</ecNumber>
    </submittedName>
</protein>
<dbReference type="SUPFAM" id="SSF100950">
    <property type="entry name" value="NagB/RpiA/CoA transferase-like"/>
    <property type="match status" value="1"/>
</dbReference>
<comment type="similarity">
    <text evidence="1">Belongs to the 3-oxoacid CoA-transferase subunit B family.</text>
</comment>
<comment type="caution">
    <text evidence="3">The sequence shown here is derived from an EMBL/GenBank/DDBJ whole genome shotgun (WGS) entry which is preliminary data.</text>
</comment>
<dbReference type="InterPro" id="IPR004165">
    <property type="entry name" value="CoA_trans_fam_I"/>
</dbReference>
<dbReference type="Gene3D" id="3.40.1080.10">
    <property type="entry name" value="Glutaconate Coenzyme A-transferase"/>
    <property type="match status" value="1"/>
</dbReference>
<dbReference type="AlphaFoldDB" id="A0AAW8EHF1"/>
<evidence type="ECO:0000256" key="1">
    <source>
        <dbReference type="ARBA" id="ARBA00007047"/>
    </source>
</evidence>
<dbReference type="RefSeq" id="WP_307594832.1">
    <property type="nucleotide sequence ID" value="NZ_JAUSRV010000008.1"/>
</dbReference>
<dbReference type="PANTHER" id="PTHR13707:SF57">
    <property type="entry name" value="SUCCINYL-COA:3-KETOACID COENZYME A TRANSFERASE SUBUNIT B-RELATED"/>
    <property type="match status" value="1"/>
</dbReference>
<dbReference type="SMART" id="SM00882">
    <property type="entry name" value="CoA_trans"/>
    <property type="match status" value="1"/>
</dbReference>
<dbReference type="EMBL" id="JAUSRV010000008">
    <property type="protein sequence ID" value="MDP9972221.1"/>
    <property type="molecule type" value="Genomic_DNA"/>
</dbReference>
<dbReference type="PANTHER" id="PTHR13707">
    <property type="entry name" value="KETOACID-COENZYME A TRANSFERASE"/>
    <property type="match status" value="1"/>
</dbReference>
<dbReference type="NCBIfam" id="TIGR02428">
    <property type="entry name" value="pcaJ_scoB_fam"/>
    <property type="match status" value="1"/>
</dbReference>
<keyword evidence="2 3" id="KW-0808">Transferase</keyword>
<evidence type="ECO:0000313" key="3">
    <source>
        <dbReference type="EMBL" id="MDP9972221.1"/>
    </source>
</evidence>
<proteinExistence type="inferred from homology"/>
<organism evidence="3 4">
    <name type="scientific">Variovorax paradoxus</name>
    <dbReference type="NCBI Taxonomy" id="34073"/>
    <lineage>
        <taxon>Bacteria</taxon>
        <taxon>Pseudomonadati</taxon>
        <taxon>Pseudomonadota</taxon>
        <taxon>Betaproteobacteria</taxon>
        <taxon>Burkholderiales</taxon>
        <taxon>Comamonadaceae</taxon>
        <taxon>Variovorax</taxon>
    </lineage>
</organism>
<name>A0AAW8EHF1_VARPD</name>
<accession>A0AAW8EHF1</accession>
<dbReference type="Pfam" id="PF01144">
    <property type="entry name" value="CoA_trans"/>
    <property type="match status" value="1"/>
</dbReference>
<dbReference type="Proteomes" id="UP001224845">
    <property type="component" value="Unassembled WGS sequence"/>
</dbReference>